<dbReference type="GO" id="GO:0003676">
    <property type="term" value="F:nucleic acid binding"/>
    <property type="evidence" value="ECO:0007669"/>
    <property type="project" value="InterPro"/>
</dbReference>
<proteinExistence type="predicted"/>
<dbReference type="EMBL" id="JABBWM010000006">
    <property type="protein sequence ID" value="KAG2116711.1"/>
    <property type="molecule type" value="Genomic_DNA"/>
</dbReference>
<dbReference type="InterPro" id="IPR036397">
    <property type="entry name" value="RNaseH_sf"/>
</dbReference>
<evidence type="ECO:0000313" key="2">
    <source>
        <dbReference type="Proteomes" id="UP000823399"/>
    </source>
</evidence>
<dbReference type="GeneID" id="64693150"/>
<dbReference type="RefSeq" id="XP_041297810.1">
    <property type="nucleotide sequence ID" value="XM_041430891.1"/>
</dbReference>
<comment type="caution">
    <text evidence="1">The sequence shown here is derived from an EMBL/GenBank/DDBJ whole genome shotgun (WGS) entry which is preliminary data.</text>
</comment>
<dbReference type="AlphaFoldDB" id="A0A9P7FHG2"/>
<accession>A0A9P7FHG2</accession>
<sequence length="489" mass="55754">MTTIEDGFRAFTSPIHSTVPAHQSRAQNNEADTEKTLVTIGGTYQINNNGEPVATGAAWYGPDDDRNIAFQLPNDLATPEAGELAAILETARTAPKNARMELSIKTLKIIKLLTKDAPRLEQLGWIQAPNAKLIKAIMAELHERSATTTLQAWGTNTPKRNIDETEHLISNNTENPKTYNIHTKVKDEFNTSGLLMSRGTQRLFYKGIGRINHGYHKRRLTRMALAMTHHTVREISLETPSEAQIWKSIRNKDIPRGIRGFLWKNLHGAYRLGEFWQNIPNYEHRGTCRLCGGIESMEHILVECEDSPARKLIWELAEKLWCRREDAWPNIRFGTILGCNLAHFTDTKKKRLEGKSRLFSILTYESAHLIWKLRCERVIKFNNEEDKFHSKNKICNRWISIINRRLKYNKLLTNASRYGEKALRESLVLRTWSGVLLDEDDLPDNWIRTAGVLVGISASRSVMGSFGYLRGKESHTAKHGVHKAFPLGN</sequence>
<dbReference type="Proteomes" id="UP000823399">
    <property type="component" value="Unassembled WGS sequence"/>
</dbReference>
<dbReference type="OrthoDB" id="3253907at2759"/>
<organism evidence="1 2">
    <name type="scientific">Suillus discolor</name>
    <dbReference type="NCBI Taxonomy" id="1912936"/>
    <lineage>
        <taxon>Eukaryota</taxon>
        <taxon>Fungi</taxon>
        <taxon>Dikarya</taxon>
        <taxon>Basidiomycota</taxon>
        <taxon>Agaricomycotina</taxon>
        <taxon>Agaricomycetes</taxon>
        <taxon>Agaricomycetidae</taxon>
        <taxon>Boletales</taxon>
        <taxon>Suillineae</taxon>
        <taxon>Suillaceae</taxon>
        <taxon>Suillus</taxon>
    </lineage>
</organism>
<gene>
    <name evidence="1" type="ORF">F5147DRAFT_568212</name>
</gene>
<reference evidence="1" key="1">
    <citation type="journal article" date="2020" name="New Phytol.">
        <title>Comparative genomics reveals dynamic genome evolution in host specialist ectomycorrhizal fungi.</title>
        <authorList>
            <person name="Lofgren L.A."/>
            <person name="Nguyen N.H."/>
            <person name="Vilgalys R."/>
            <person name="Ruytinx J."/>
            <person name="Liao H.L."/>
            <person name="Branco S."/>
            <person name="Kuo A."/>
            <person name="LaButti K."/>
            <person name="Lipzen A."/>
            <person name="Andreopoulos W."/>
            <person name="Pangilinan J."/>
            <person name="Riley R."/>
            <person name="Hundley H."/>
            <person name="Na H."/>
            <person name="Barry K."/>
            <person name="Grigoriev I.V."/>
            <person name="Stajich J.E."/>
            <person name="Kennedy P.G."/>
        </authorList>
    </citation>
    <scope>NUCLEOTIDE SEQUENCE</scope>
    <source>
        <strain evidence="1">FC423</strain>
    </source>
</reference>
<protein>
    <submittedName>
        <fullName evidence="1">Ribonuclease H-like protein</fullName>
    </submittedName>
</protein>
<name>A0A9P7FHG2_9AGAM</name>
<keyword evidence="2" id="KW-1185">Reference proteome</keyword>
<dbReference type="Gene3D" id="3.30.420.10">
    <property type="entry name" value="Ribonuclease H-like superfamily/Ribonuclease H"/>
    <property type="match status" value="1"/>
</dbReference>
<evidence type="ECO:0000313" key="1">
    <source>
        <dbReference type="EMBL" id="KAG2116711.1"/>
    </source>
</evidence>